<evidence type="ECO:0000256" key="3">
    <source>
        <dbReference type="ARBA" id="ARBA00022771"/>
    </source>
</evidence>
<keyword evidence="3" id="KW-0863">Zinc-finger</keyword>
<feature type="domain" description="C2H2-type" evidence="5">
    <location>
        <begin position="107"/>
        <end position="128"/>
    </location>
</feature>
<dbReference type="PANTHER" id="PTHR24379:SF121">
    <property type="entry name" value="C2H2-TYPE DOMAIN-CONTAINING PROTEIN"/>
    <property type="match status" value="1"/>
</dbReference>
<dbReference type="SUPFAM" id="SSF57667">
    <property type="entry name" value="beta-beta-alpha zinc fingers"/>
    <property type="match status" value="5"/>
</dbReference>
<protein>
    <recommendedName>
        <fullName evidence="5">C2H2-type domain-containing protein</fullName>
    </recommendedName>
</protein>
<evidence type="ECO:0000256" key="2">
    <source>
        <dbReference type="ARBA" id="ARBA00022737"/>
    </source>
</evidence>
<dbReference type="Pfam" id="PF00096">
    <property type="entry name" value="zf-C2H2"/>
    <property type="match status" value="1"/>
</dbReference>
<organism evidence="6 7">
    <name type="scientific">Brassicogethes aeneus</name>
    <name type="common">Rape pollen beetle</name>
    <name type="synonym">Meligethes aeneus</name>
    <dbReference type="NCBI Taxonomy" id="1431903"/>
    <lineage>
        <taxon>Eukaryota</taxon>
        <taxon>Metazoa</taxon>
        <taxon>Ecdysozoa</taxon>
        <taxon>Arthropoda</taxon>
        <taxon>Hexapoda</taxon>
        <taxon>Insecta</taxon>
        <taxon>Pterygota</taxon>
        <taxon>Neoptera</taxon>
        <taxon>Endopterygota</taxon>
        <taxon>Coleoptera</taxon>
        <taxon>Polyphaga</taxon>
        <taxon>Cucujiformia</taxon>
        <taxon>Nitidulidae</taxon>
        <taxon>Meligethinae</taxon>
        <taxon>Brassicogethes</taxon>
    </lineage>
</organism>
<accession>A0A9P0BHT8</accession>
<dbReference type="Proteomes" id="UP001154078">
    <property type="component" value="Chromosome 9"/>
</dbReference>
<feature type="domain" description="C2H2-type" evidence="5">
    <location>
        <begin position="274"/>
        <end position="295"/>
    </location>
</feature>
<dbReference type="InterPro" id="IPR036236">
    <property type="entry name" value="Znf_C2H2_sf"/>
</dbReference>
<gene>
    <name evidence="6" type="ORF">MELIAE_LOCUS13080</name>
</gene>
<dbReference type="SMART" id="SM00355">
    <property type="entry name" value="ZnF_C2H2"/>
    <property type="match status" value="11"/>
</dbReference>
<evidence type="ECO:0000259" key="5">
    <source>
        <dbReference type="PROSITE" id="PS00028"/>
    </source>
</evidence>
<dbReference type="AlphaFoldDB" id="A0A9P0BHT8"/>
<dbReference type="OrthoDB" id="6777625at2759"/>
<keyword evidence="2" id="KW-0677">Repeat</keyword>
<keyword evidence="7" id="KW-1185">Reference proteome</keyword>
<evidence type="ECO:0000313" key="7">
    <source>
        <dbReference type="Proteomes" id="UP001154078"/>
    </source>
</evidence>
<name>A0A9P0BHT8_BRAAE</name>
<dbReference type="EMBL" id="OV121140">
    <property type="protein sequence ID" value="CAH0564546.1"/>
    <property type="molecule type" value="Genomic_DNA"/>
</dbReference>
<dbReference type="GO" id="GO:0008270">
    <property type="term" value="F:zinc ion binding"/>
    <property type="evidence" value="ECO:0007669"/>
    <property type="project" value="UniProtKB-KW"/>
</dbReference>
<evidence type="ECO:0000313" key="6">
    <source>
        <dbReference type="EMBL" id="CAH0564546.1"/>
    </source>
</evidence>
<dbReference type="PROSITE" id="PS00028">
    <property type="entry name" value="ZINC_FINGER_C2H2_1"/>
    <property type="match status" value="2"/>
</dbReference>
<evidence type="ECO:0000256" key="4">
    <source>
        <dbReference type="ARBA" id="ARBA00022833"/>
    </source>
</evidence>
<proteinExistence type="predicted"/>
<reference evidence="6" key="1">
    <citation type="submission" date="2021-12" db="EMBL/GenBank/DDBJ databases">
        <authorList>
            <person name="King R."/>
        </authorList>
    </citation>
    <scope>NUCLEOTIDE SEQUENCE</scope>
</reference>
<keyword evidence="1" id="KW-0479">Metal-binding</keyword>
<dbReference type="PANTHER" id="PTHR24379">
    <property type="entry name" value="KRAB AND ZINC FINGER DOMAIN-CONTAINING"/>
    <property type="match status" value="1"/>
</dbReference>
<evidence type="ECO:0000256" key="1">
    <source>
        <dbReference type="ARBA" id="ARBA00022723"/>
    </source>
</evidence>
<dbReference type="Gene3D" id="3.30.160.60">
    <property type="entry name" value="Classic Zinc Finger"/>
    <property type="match status" value="5"/>
</dbReference>
<dbReference type="InterPro" id="IPR013087">
    <property type="entry name" value="Znf_C2H2_type"/>
</dbReference>
<keyword evidence="4" id="KW-0862">Zinc</keyword>
<sequence>MEQIVVKSEPEELVDDYKGDILMNYANQEMSSTSGIPINIEQIYIKQEIKEEFKTEDEMLLNEGTYSEVENKEILAKIDFPKTEKESRKEQSLKSRDKVEEEKWFKCDLCPKKYPTKGNLFRHKNSVHKIDEPEQFKCGKCEYQALTKRDFKYHLNIHDEKNLKCHFCPYIATQILNLNAHILSTHKSCLNANKKTHTKKTPNKTIELKCLFCQYKSGIKKNLDNHILTIHSSLLNKTNKNIITSKIHHCEQCDYKTTQIKFQEEVKEEKLYKCDVCPKNYKTGGGLKEHKRHIHNKGEQVQYKCCKCGYKTARRGHLNYHLKIHDKDKYLKCRFCQYMAAGSQTLNAHLISKHRLENEGENKIKITSKIHECPKCSYSTVRKNDYNNHIKACLKLKNVKWHKCDLCHFRTITISNLNTHIKTHNKIKELKCLFCSYQCNLKQNLDNHILIKHFDLLNESNQNLITSKVHCCQHCNYKTTNTSDLKKHLSRKH</sequence>